<accession>A0ACC1K6X8</accession>
<reference evidence="1" key="1">
    <citation type="submission" date="2022-07" db="EMBL/GenBank/DDBJ databases">
        <title>Phylogenomic reconstructions and comparative analyses of Kickxellomycotina fungi.</title>
        <authorList>
            <person name="Reynolds N.K."/>
            <person name="Stajich J.E."/>
            <person name="Barry K."/>
            <person name="Grigoriev I.V."/>
            <person name="Crous P."/>
            <person name="Smith M.E."/>
        </authorList>
    </citation>
    <scope>NUCLEOTIDE SEQUENCE</scope>
    <source>
        <strain evidence="1">CBS 109366</strain>
    </source>
</reference>
<dbReference type="EMBL" id="JANBUJ010000074">
    <property type="protein sequence ID" value="KAJ2774692.1"/>
    <property type="molecule type" value="Genomic_DNA"/>
</dbReference>
<dbReference type="Proteomes" id="UP001140234">
    <property type="component" value="Unassembled WGS sequence"/>
</dbReference>
<protein>
    <submittedName>
        <fullName evidence="1">Uncharacterized protein</fullName>
    </submittedName>
</protein>
<keyword evidence="2" id="KW-1185">Reference proteome</keyword>
<evidence type="ECO:0000313" key="1">
    <source>
        <dbReference type="EMBL" id="KAJ2774692.1"/>
    </source>
</evidence>
<comment type="caution">
    <text evidence="1">The sequence shown here is derived from an EMBL/GenBank/DDBJ whole genome shotgun (WGS) entry which is preliminary data.</text>
</comment>
<sequence length="191" mass="20648">MFQRVRSNSITPLDGQRHFATASSIAAEEQLNKRLKSEIDQLLSAFGEIIQTSRIYSSSDDGSRHGGAKRSAYAADDGDGSDDSDSSDAPAGGARSGVDLPKDKYVAAQEAYGAQTRAATMVRSVENLLSMVADIKRAHLVNDTSAMTAMADRRRRVLEERVQTTRAEIEALNSSLDAAVRELEALCYNSC</sequence>
<evidence type="ECO:0000313" key="2">
    <source>
        <dbReference type="Proteomes" id="UP001140234"/>
    </source>
</evidence>
<proteinExistence type="predicted"/>
<name>A0ACC1K6X8_9FUNG</name>
<gene>
    <name evidence="1" type="ORF">IWQ57_000708</name>
</gene>
<organism evidence="1 2">
    <name type="scientific">Coemansia nantahalensis</name>
    <dbReference type="NCBI Taxonomy" id="2789366"/>
    <lineage>
        <taxon>Eukaryota</taxon>
        <taxon>Fungi</taxon>
        <taxon>Fungi incertae sedis</taxon>
        <taxon>Zoopagomycota</taxon>
        <taxon>Kickxellomycotina</taxon>
        <taxon>Kickxellomycetes</taxon>
        <taxon>Kickxellales</taxon>
        <taxon>Kickxellaceae</taxon>
        <taxon>Coemansia</taxon>
    </lineage>
</organism>